<accession>A0A931G7W1</accession>
<name>A0A931G7W1_9BACT</name>
<dbReference type="InterPro" id="IPR036388">
    <property type="entry name" value="WH-like_DNA-bd_sf"/>
</dbReference>
<dbReference type="SUPFAM" id="SSF46785">
    <property type="entry name" value="Winged helix' DNA-binding domain"/>
    <property type="match status" value="1"/>
</dbReference>
<gene>
    <name evidence="1" type="ORF">H0S81_07675</name>
</gene>
<organism evidence="1 2">
    <name type="scientific">Desulfotignum balticum</name>
    <dbReference type="NCBI Taxonomy" id="115781"/>
    <lineage>
        <taxon>Bacteria</taxon>
        <taxon>Pseudomonadati</taxon>
        <taxon>Thermodesulfobacteriota</taxon>
        <taxon>Desulfobacteria</taxon>
        <taxon>Desulfobacterales</taxon>
        <taxon>Desulfobacteraceae</taxon>
        <taxon>Desulfotignum</taxon>
    </lineage>
</organism>
<evidence type="ECO:0000313" key="1">
    <source>
        <dbReference type="EMBL" id="MBG0779791.1"/>
    </source>
</evidence>
<dbReference type="AlphaFoldDB" id="A0A931G7W1"/>
<evidence type="ECO:0000313" key="2">
    <source>
        <dbReference type="Proteomes" id="UP000706172"/>
    </source>
</evidence>
<protein>
    <submittedName>
        <fullName evidence="1">ArsR family transcriptional regulator</fullName>
    </submittedName>
</protein>
<dbReference type="EMBL" id="JACCQK010000447">
    <property type="protein sequence ID" value="MBG0779791.1"/>
    <property type="molecule type" value="Genomic_DNA"/>
</dbReference>
<dbReference type="Gene3D" id="1.10.10.10">
    <property type="entry name" value="Winged helix-like DNA-binding domain superfamily/Winged helix DNA-binding domain"/>
    <property type="match status" value="1"/>
</dbReference>
<reference evidence="1" key="1">
    <citation type="submission" date="2020-07" db="EMBL/GenBank/DDBJ databases">
        <title>Severe corrosion of carbon steel in oil field produced water can be linked to methanogenic archaea containing a special type of NiFe hydrogenase.</title>
        <authorList>
            <person name="Lahme S."/>
            <person name="Mand J."/>
            <person name="Longwell J."/>
            <person name="Smith R."/>
            <person name="Enning D."/>
        </authorList>
    </citation>
    <scope>NUCLEOTIDE SEQUENCE</scope>
    <source>
        <strain evidence="1">MIC098Bin6</strain>
    </source>
</reference>
<sequence length="180" mass="20754">MNNTLFSGIIQSKLKIKLLLRFFMNPDTRTYLRQLSDEFNVSSNAVRSELTHLSGSDLITAEKQGRKIWYKANPKHPLFPELGSMAKKVLGVDQVIDSIITRLGNLEQAYLLDDYAAGKDTGIIDLLLVGDIDNYHLHDLTQKTERYINRKIRHLVLTRSEFETFEKDLAARPHLLIWEK</sequence>
<comment type="caution">
    <text evidence="1">The sequence shown here is derived from an EMBL/GenBank/DDBJ whole genome shotgun (WGS) entry which is preliminary data.</text>
</comment>
<dbReference type="InterPro" id="IPR036390">
    <property type="entry name" value="WH_DNA-bd_sf"/>
</dbReference>
<proteinExistence type="predicted"/>
<dbReference type="Proteomes" id="UP000706172">
    <property type="component" value="Unassembled WGS sequence"/>
</dbReference>